<organism evidence="2 3">
    <name type="scientific">Dacryopinax primogenitus (strain DJM 731)</name>
    <name type="common">Brown rot fungus</name>
    <dbReference type="NCBI Taxonomy" id="1858805"/>
    <lineage>
        <taxon>Eukaryota</taxon>
        <taxon>Fungi</taxon>
        <taxon>Dikarya</taxon>
        <taxon>Basidiomycota</taxon>
        <taxon>Agaricomycotina</taxon>
        <taxon>Dacrymycetes</taxon>
        <taxon>Dacrymycetales</taxon>
        <taxon>Dacrymycetaceae</taxon>
        <taxon>Dacryopinax</taxon>
    </lineage>
</organism>
<dbReference type="PANTHER" id="PTHR28027:SF1">
    <property type="entry name" value="CAMP INDEPENDENT REGULATORY PROTEIN (AFU_ORTHOLOGUE AFUA_3G09640)"/>
    <property type="match status" value="1"/>
</dbReference>
<dbReference type="InterPro" id="IPR018608">
    <property type="entry name" value="Gti1/Pac2"/>
</dbReference>
<dbReference type="HOGENOM" id="CLU_729624_0_0_1"/>
<feature type="region of interest" description="Disordered" evidence="1">
    <location>
        <begin position="251"/>
        <end position="379"/>
    </location>
</feature>
<sequence>MEDHEHMLGSVKYQNHGPSISRMAVSSQHDALVVFEAARRGLIPVMRHRLTENEKDIHIVPGTVYVWEEANASDRSSRCLRRWTDGVKWSQSRMREPFLFYEEVPPFERTEADRRNKTRHPSRRDRIIKPDGLKKLTFTALVRLSPDDPMDRWAKWHLVCYMTQNDRTVPAVSEHPELSQVEVPDGVFYDCKGIALDNAPRQTVKWPREPLTVDTMSMAMMSPPHSDRDSPLYSPVHGPSGKYMVNMPVPPMSPPASPGEMDHRPYSHYPHPPYTPDTPPHIALAPPGRSSYSGRPEPGYHGLPTPSPMHAPARHPRLPGLADVLRAHLPDLDGPDPTRQSGRPGPQLPPLSQEAQWGWTRRRPEDARALHALDRPRVM</sequence>
<feature type="compositionally biased region" description="Pro residues" evidence="1">
    <location>
        <begin position="270"/>
        <end position="279"/>
    </location>
</feature>
<evidence type="ECO:0000256" key="1">
    <source>
        <dbReference type="SAM" id="MobiDB-lite"/>
    </source>
</evidence>
<dbReference type="Proteomes" id="UP000030653">
    <property type="component" value="Unassembled WGS sequence"/>
</dbReference>
<dbReference type="Pfam" id="PF09729">
    <property type="entry name" value="Gti1_Pac2"/>
    <property type="match status" value="1"/>
</dbReference>
<dbReference type="EMBL" id="JH795856">
    <property type="protein sequence ID" value="EJU05544.1"/>
    <property type="molecule type" value="Genomic_DNA"/>
</dbReference>
<reference evidence="2 3" key="1">
    <citation type="journal article" date="2012" name="Science">
        <title>The Paleozoic origin of enzymatic lignin decomposition reconstructed from 31 fungal genomes.</title>
        <authorList>
            <person name="Floudas D."/>
            <person name="Binder M."/>
            <person name="Riley R."/>
            <person name="Barry K."/>
            <person name="Blanchette R.A."/>
            <person name="Henrissat B."/>
            <person name="Martinez A.T."/>
            <person name="Otillar R."/>
            <person name="Spatafora J.W."/>
            <person name="Yadav J.S."/>
            <person name="Aerts A."/>
            <person name="Benoit I."/>
            <person name="Boyd A."/>
            <person name="Carlson A."/>
            <person name="Copeland A."/>
            <person name="Coutinho P.M."/>
            <person name="de Vries R.P."/>
            <person name="Ferreira P."/>
            <person name="Findley K."/>
            <person name="Foster B."/>
            <person name="Gaskell J."/>
            <person name="Glotzer D."/>
            <person name="Gorecki P."/>
            <person name="Heitman J."/>
            <person name="Hesse C."/>
            <person name="Hori C."/>
            <person name="Igarashi K."/>
            <person name="Jurgens J.A."/>
            <person name="Kallen N."/>
            <person name="Kersten P."/>
            <person name="Kohler A."/>
            <person name="Kuees U."/>
            <person name="Kumar T.K.A."/>
            <person name="Kuo A."/>
            <person name="LaButti K."/>
            <person name="Larrondo L.F."/>
            <person name="Lindquist E."/>
            <person name="Ling A."/>
            <person name="Lombard V."/>
            <person name="Lucas S."/>
            <person name="Lundell T."/>
            <person name="Martin R."/>
            <person name="McLaughlin D.J."/>
            <person name="Morgenstern I."/>
            <person name="Morin E."/>
            <person name="Murat C."/>
            <person name="Nagy L.G."/>
            <person name="Nolan M."/>
            <person name="Ohm R.A."/>
            <person name="Patyshakuliyeva A."/>
            <person name="Rokas A."/>
            <person name="Ruiz-Duenas F.J."/>
            <person name="Sabat G."/>
            <person name="Salamov A."/>
            <person name="Samejima M."/>
            <person name="Schmutz J."/>
            <person name="Slot J.C."/>
            <person name="St John F."/>
            <person name="Stenlid J."/>
            <person name="Sun H."/>
            <person name="Sun S."/>
            <person name="Syed K."/>
            <person name="Tsang A."/>
            <person name="Wiebenga A."/>
            <person name="Young D."/>
            <person name="Pisabarro A."/>
            <person name="Eastwood D.C."/>
            <person name="Martin F."/>
            <person name="Cullen D."/>
            <person name="Grigoriev I.V."/>
            <person name="Hibbett D.S."/>
        </authorList>
    </citation>
    <scope>NUCLEOTIDE SEQUENCE [LARGE SCALE GENOMIC DNA]</scope>
    <source>
        <strain evidence="2 3">DJM-731 SS1</strain>
    </source>
</reference>
<evidence type="ECO:0008006" key="4">
    <source>
        <dbReference type="Google" id="ProtNLM"/>
    </source>
</evidence>
<keyword evidence="3" id="KW-1185">Reference proteome</keyword>
<accession>M5G9Q8</accession>
<dbReference type="GO" id="GO:0003677">
    <property type="term" value="F:DNA binding"/>
    <property type="evidence" value="ECO:0007669"/>
    <property type="project" value="TreeGrafter"/>
</dbReference>
<proteinExistence type="predicted"/>
<dbReference type="OrthoDB" id="5572844at2759"/>
<dbReference type="AlphaFoldDB" id="M5G9Q8"/>
<gene>
    <name evidence="2" type="ORF">DACRYDRAFT_92816</name>
</gene>
<evidence type="ECO:0000313" key="3">
    <source>
        <dbReference type="Proteomes" id="UP000030653"/>
    </source>
</evidence>
<name>M5G9Q8_DACPD</name>
<evidence type="ECO:0000313" key="2">
    <source>
        <dbReference type="EMBL" id="EJU05544.1"/>
    </source>
</evidence>
<dbReference type="OMA" id="MEDHEHM"/>
<dbReference type="PANTHER" id="PTHR28027">
    <property type="entry name" value="TRANSCRIPTIONAL REGULATOR MIT1"/>
    <property type="match status" value="1"/>
</dbReference>
<feature type="compositionally biased region" description="Basic and acidic residues" evidence="1">
    <location>
        <begin position="362"/>
        <end position="379"/>
    </location>
</feature>
<dbReference type="RefSeq" id="XP_040632438.1">
    <property type="nucleotide sequence ID" value="XM_040777109.1"/>
</dbReference>
<dbReference type="GeneID" id="63692171"/>
<protein>
    <recommendedName>
        <fullName evidence="4">cAMP-independent regulatory protein pac2</fullName>
    </recommendedName>
</protein>